<protein>
    <submittedName>
        <fullName evidence="9">Threonine/serine exporter</fullName>
    </submittedName>
</protein>
<dbReference type="GO" id="GO:0005886">
    <property type="term" value="C:plasma membrane"/>
    <property type="evidence" value="ECO:0007669"/>
    <property type="project" value="UniProtKB-SubCell"/>
</dbReference>
<evidence type="ECO:0000313" key="9">
    <source>
        <dbReference type="EMBL" id="RGK48172.1"/>
    </source>
</evidence>
<dbReference type="RefSeq" id="WP_117641944.1">
    <property type="nucleotide sequence ID" value="NZ_JAQFDM010000005.1"/>
</dbReference>
<name>A0A3E4MFP9_9LACO</name>
<dbReference type="InterPro" id="IPR050539">
    <property type="entry name" value="ThrE_Dicarb/AminoAcid_Exp"/>
</dbReference>
<proteinExistence type="inferred from homology"/>
<evidence type="ECO:0000256" key="5">
    <source>
        <dbReference type="ARBA" id="ARBA00022989"/>
    </source>
</evidence>
<evidence type="ECO:0000256" key="2">
    <source>
        <dbReference type="ARBA" id="ARBA00022475"/>
    </source>
</evidence>
<feature type="domain" description="Threonine/Serine exporter ThrE" evidence="8">
    <location>
        <begin position="11"/>
        <end position="139"/>
    </location>
</feature>
<evidence type="ECO:0000259" key="8">
    <source>
        <dbReference type="Pfam" id="PF12821"/>
    </source>
</evidence>
<dbReference type="PANTHER" id="PTHR34390">
    <property type="entry name" value="UPF0442 PROTEIN YJJB-RELATED"/>
    <property type="match status" value="1"/>
</dbReference>
<evidence type="ECO:0000256" key="7">
    <source>
        <dbReference type="ARBA" id="ARBA00034125"/>
    </source>
</evidence>
<keyword evidence="3" id="KW-0997">Cell inner membrane</keyword>
<dbReference type="EMBL" id="QSQR01000001">
    <property type="protein sequence ID" value="RGK48172.1"/>
    <property type="molecule type" value="Genomic_DNA"/>
</dbReference>
<dbReference type="PANTHER" id="PTHR34390:SF1">
    <property type="entry name" value="SUCCINATE TRANSPORTER SUBUNIT YJJB-RELATED"/>
    <property type="match status" value="1"/>
</dbReference>
<keyword evidence="4" id="KW-0812">Transmembrane</keyword>
<organism evidence="9 10">
    <name type="scientific">Ligilactobacillus ruminis</name>
    <dbReference type="NCBI Taxonomy" id="1623"/>
    <lineage>
        <taxon>Bacteria</taxon>
        <taxon>Bacillati</taxon>
        <taxon>Bacillota</taxon>
        <taxon>Bacilli</taxon>
        <taxon>Lactobacillales</taxon>
        <taxon>Lactobacillaceae</taxon>
        <taxon>Ligilactobacillus</taxon>
    </lineage>
</organism>
<sequence length="152" mass="16615">MMNLILFLIVNVVFCYMATVGFGVILNIPRRGLNACGIVGVIGWLVYVCIKDCFSSSMLANLLAAFSIGMGAMFCARFKKMPMILFNIPSLVPLVPGGQAYRAVRYFAIGKNDLALSYLVQVGMIAGSIAVGFFLAEFVSQVYFKIHGYSQQ</sequence>
<comment type="subcellular location">
    <subcellularLocation>
        <location evidence="1">Cell membrane</location>
        <topology evidence="1">Multi-pass membrane protein</topology>
    </subcellularLocation>
</comment>
<evidence type="ECO:0000313" key="10">
    <source>
        <dbReference type="Proteomes" id="UP000260790"/>
    </source>
</evidence>
<comment type="similarity">
    <text evidence="7">Belongs to the ThrE exporter (TC 2.A.79) family.</text>
</comment>
<evidence type="ECO:0000256" key="4">
    <source>
        <dbReference type="ARBA" id="ARBA00022692"/>
    </source>
</evidence>
<keyword evidence="2" id="KW-1003">Cell membrane</keyword>
<dbReference type="GO" id="GO:0015744">
    <property type="term" value="P:succinate transport"/>
    <property type="evidence" value="ECO:0007669"/>
    <property type="project" value="TreeGrafter"/>
</dbReference>
<evidence type="ECO:0000256" key="6">
    <source>
        <dbReference type="ARBA" id="ARBA00023136"/>
    </source>
</evidence>
<comment type="caution">
    <text evidence="9">The sequence shown here is derived from an EMBL/GenBank/DDBJ whole genome shotgun (WGS) entry which is preliminary data.</text>
</comment>
<dbReference type="Pfam" id="PF12821">
    <property type="entry name" value="ThrE_2"/>
    <property type="match status" value="1"/>
</dbReference>
<evidence type="ECO:0000256" key="1">
    <source>
        <dbReference type="ARBA" id="ARBA00004651"/>
    </source>
</evidence>
<dbReference type="Proteomes" id="UP000260790">
    <property type="component" value="Unassembled WGS sequence"/>
</dbReference>
<dbReference type="InterPro" id="IPR024528">
    <property type="entry name" value="ThrE_2"/>
</dbReference>
<accession>A0A3E4MFP9</accession>
<gene>
    <name evidence="9" type="ORF">DXD09_00055</name>
</gene>
<reference evidence="9 10" key="1">
    <citation type="submission" date="2018-08" db="EMBL/GenBank/DDBJ databases">
        <title>A genome reference for cultivated species of the human gut microbiota.</title>
        <authorList>
            <person name="Zou Y."/>
            <person name="Xue W."/>
            <person name="Luo G."/>
        </authorList>
    </citation>
    <scope>NUCLEOTIDE SEQUENCE [LARGE SCALE GENOMIC DNA]</scope>
    <source>
        <strain evidence="9 10">TF10-9AT</strain>
    </source>
</reference>
<evidence type="ECO:0000256" key="3">
    <source>
        <dbReference type="ARBA" id="ARBA00022519"/>
    </source>
</evidence>
<keyword evidence="6" id="KW-0472">Membrane</keyword>
<dbReference type="AlphaFoldDB" id="A0A3E4MFP9"/>
<keyword evidence="5" id="KW-1133">Transmembrane helix</keyword>